<dbReference type="EMBL" id="CM039178">
    <property type="protein sequence ID" value="KAH9678144.1"/>
    <property type="molecule type" value="Genomic_DNA"/>
</dbReference>
<proteinExistence type="predicted"/>
<organism evidence="1 2">
    <name type="scientific">Citrus sinensis</name>
    <name type="common">Sweet orange</name>
    <name type="synonym">Citrus aurantium var. sinensis</name>
    <dbReference type="NCBI Taxonomy" id="2711"/>
    <lineage>
        <taxon>Eukaryota</taxon>
        <taxon>Viridiplantae</taxon>
        <taxon>Streptophyta</taxon>
        <taxon>Embryophyta</taxon>
        <taxon>Tracheophyta</taxon>
        <taxon>Spermatophyta</taxon>
        <taxon>Magnoliopsida</taxon>
        <taxon>eudicotyledons</taxon>
        <taxon>Gunneridae</taxon>
        <taxon>Pentapetalae</taxon>
        <taxon>rosids</taxon>
        <taxon>malvids</taxon>
        <taxon>Sapindales</taxon>
        <taxon>Rutaceae</taxon>
        <taxon>Aurantioideae</taxon>
        <taxon>Citrus</taxon>
    </lineage>
</organism>
<accession>A0ACB8HTL8</accession>
<dbReference type="Proteomes" id="UP000829398">
    <property type="component" value="Chromosome 9"/>
</dbReference>
<evidence type="ECO:0000313" key="2">
    <source>
        <dbReference type="Proteomes" id="UP000829398"/>
    </source>
</evidence>
<comment type="caution">
    <text evidence="1">The sequence shown here is derived from an EMBL/GenBank/DDBJ whole genome shotgun (WGS) entry which is preliminary data.</text>
</comment>
<protein>
    <submittedName>
        <fullName evidence="1">Integrase catalytic domain-containing protein</fullName>
    </submittedName>
</protein>
<reference evidence="2" key="1">
    <citation type="journal article" date="2023" name="Hortic. Res.">
        <title>A chromosome-level phased genome enabling allele-level studies in sweet orange: a case study on citrus Huanglongbing tolerance.</title>
        <authorList>
            <person name="Wu B."/>
            <person name="Yu Q."/>
            <person name="Deng Z."/>
            <person name="Duan Y."/>
            <person name="Luo F."/>
            <person name="Gmitter F. Jr."/>
        </authorList>
    </citation>
    <scope>NUCLEOTIDE SEQUENCE [LARGE SCALE GENOMIC DNA]</scope>
    <source>
        <strain evidence="2">cv. Valencia</strain>
    </source>
</reference>
<name>A0ACB8HTL8_CITSI</name>
<gene>
    <name evidence="1" type="ORF">KPL71_025602</name>
</gene>
<keyword evidence="2" id="KW-1185">Reference proteome</keyword>
<sequence length="1037" mass="118030">MNEVTVAYCSYTVETSRASLKKLTGTNFEDWCESILFYLSTLNRDLALRVDEPAKPTDKSTAAEKAEWAAWAESNRHYLDTMKYTIDRTTRDNIPACDKVKDYLVAVGRTFKKVDKAEKEESLKKGKSHTVMMTTTQESGSVKKGSSKGSNKFFKKKKVWKENFTWGFKAWLEKKGIPVAFVGFESNLVDIPSDTWWFDTGATINITNSLQEFRNKREPNEGELIVHMGNGVTTKVESIGVVRLHLAIGYFLDLLDTTYIPFIRRNLISVSILDRCGYTFHFGDRKVYLFRNSELIGSGTLYDGLYMIGLFSRAVESSSNAHVVHVVSSNRARVDENSSMLWHKRLGHISKQRMGRLIKDDIFHNLDFSDFGTCVDCIKGKLTIKTRKERTQRSQQVLELVHTDICGPFTPIAIGGYKYFITFIDDFSRYGHVELLTEKSESLSVFQVFKANVELQKGKKIKAVRSDRSGEYYGRYDETGRNPGPFAKFLQECGIEAQYTMPGTPEQNGITERRNRTLLDMVRYMLSNSTLPDFLWGEALKTAAYILNQVPSKSAPKTPHELWLGKRPNLRHFHVWGCRVEVRPYNPQSRKLDPKTISGHFIGYCIGSKGSRFYCRSHTTRIIESDCAIYFEDDHNGGSSKPHSLTLREERVVLPIPSFPTSAMGLSHIDVSSVNPELHHDIEPMTVVDDVTDVQLRRSERIRRPVIPDDYVVYLQEHDFDADSSSYPITFQEAISCSESSSWIHAMHDEMASMYHNGVWDLVELPDGCRPIGRKWVFKTKRDARDSFRIIMALVAHFNLELHQMDVKTTFLNGSLSEDVYMMQPDGFVETDRENMENVVDQCIYLRVSGSKSRGILGLSQKTYIDRILKRFNLQSCAPRKAPISKGCLEDKKSTSGYIFMMTGGAISWKSAKQTPIAFSTMEAEYVACFEATPQALWMQNFITGLDCILAVPRPLKIYCDNSAAVSFSHNTGSSSRSKHVDIKYLFVREKIALSCVSVEYIPTELMLADPLTKALAPKVFREHVQHMGLLEPTYKF</sequence>
<evidence type="ECO:0000313" key="1">
    <source>
        <dbReference type="EMBL" id="KAH9678144.1"/>
    </source>
</evidence>